<evidence type="ECO:0000256" key="8">
    <source>
        <dbReference type="ARBA" id="ARBA00022723"/>
    </source>
</evidence>
<dbReference type="RefSeq" id="YP_009380108.1">
    <property type="nucleotide sequence ID" value="NC_034948.1"/>
</dbReference>
<evidence type="ECO:0000256" key="13">
    <source>
        <dbReference type="ARBA" id="ARBA00023075"/>
    </source>
</evidence>
<evidence type="ECO:0000256" key="14">
    <source>
        <dbReference type="ARBA" id="ARBA00023128"/>
    </source>
</evidence>
<feature type="transmembrane region" description="Helical" evidence="18">
    <location>
        <begin position="319"/>
        <end position="336"/>
    </location>
</feature>
<evidence type="ECO:0000256" key="2">
    <source>
        <dbReference type="ARBA" id="ARBA00004448"/>
    </source>
</evidence>
<protein>
    <recommendedName>
        <fullName evidence="3 18">Cytochrome b</fullName>
    </recommendedName>
</protein>
<feature type="transmembrane region" description="Helical" evidence="18">
    <location>
        <begin position="175"/>
        <end position="197"/>
    </location>
</feature>
<comment type="subcellular location">
    <subcellularLocation>
        <location evidence="2">Mitochondrion inner membrane</location>
        <topology evidence="2">Multi-pass membrane protein</topology>
    </subcellularLocation>
</comment>
<dbReference type="PROSITE" id="PS51003">
    <property type="entry name" value="CYTB_CTER"/>
    <property type="match status" value="1"/>
</dbReference>
<dbReference type="GeneID" id="32958917"/>
<name>A0A1X9WDA7_ISOPU</name>
<dbReference type="Pfam" id="PF00032">
    <property type="entry name" value="Cytochrom_B_C"/>
    <property type="match status" value="1"/>
</dbReference>
<dbReference type="CDD" id="cd00284">
    <property type="entry name" value="Cytochrome_b_N"/>
    <property type="match status" value="1"/>
</dbReference>
<dbReference type="PANTHER" id="PTHR19271">
    <property type="entry name" value="CYTOCHROME B"/>
    <property type="match status" value="1"/>
</dbReference>
<keyword evidence="6 18" id="KW-0679">Respiratory chain</keyword>
<evidence type="ECO:0000256" key="17">
    <source>
        <dbReference type="PIRSR" id="PIRSR038885-2"/>
    </source>
</evidence>
<keyword evidence="12 17" id="KW-0408">Iron</keyword>
<keyword evidence="7 18" id="KW-0812">Transmembrane</keyword>
<dbReference type="InterPro" id="IPR048260">
    <property type="entry name" value="Cytochrome_b_C_euk/bac"/>
</dbReference>
<feature type="transmembrane region" description="Helical" evidence="18">
    <location>
        <begin position="227"/>
        <end position="247"/>
    </location>
</feature>
<dbReference type="InterPro" id="IPR036150">
    <property type="entry name" value="Cyt_b/b6_C_sf"/>
</dbReference>
<dbReference type="AlphaFoldDB" id="A0A1X9WDA7"/>
<dbReference type="SUPFAM" id="SSF81648">
    <property type="entry name" value="a domain/subunit of cytochrome bc1 complex (Ubiquinol-cytochrome c reductase)"/>
    <property type="match status" value="1"/>
</dbReference>
<dbReference type="InterPro" id="IPR005798">
    <property type="entry name" value="Cyt_b/b6_C"/>
</dbReference>
<dbReference type="GO" id="GO:0046872">
    <property type="term" value="F:metal ion binding"/>
    <property type="evidence" value="ECO:0007669"/>
    <property type="project" value="UniProtKB-UniRule"/>
</dbReference>
<evidence type="ECO:0000256" key="15">
    <source>
        <dbReference type="ARBA" id="ARBA00023136"/>
    </source>
</evidence>
<evidence type="ECO:0000256" key="3">
    <source>
        <dbReference type="ARBA" id="ARBA00013531"/>
    </source>
</evidence>
<keyword evidence="10 18" id="KW-0249">Electron transport</keyword>
<comment type="cofactor">
    <cofactor evidence="17">
        <name>heme</name>
        <dbReference type="ChEBI" id="CHEBI:30413"/>
    </cofactor>
    <text evidence="17">Binds 2 heme groups non-covalently.</text>
</comment>
<feature type="binding site" description="axial binding residue" evidence="17">
    <location>
        <position position="80"/>
    </location>
    <ligand>
        <name>heme b</name>
        <dbReference type="ChEBI" id="CHEBI:60344"/>
        <label>b562</label>
    </ligand>
    <ligandPart>
        <name>Fe</name>
        <dbReference type="ChEBI" id="CHEBI:18248"/>
    </ligandPart>
</feature>
<dbReference type="PANTHER" id="PTHR19271:SF16">
    <property type="entry name" value="CYTOCHROME B"/>
    <property type="match status" value="1"/>
</dbReference>
<keyword evidence="5 17" id="KW-0349">Heme</keyword>
<keyword evidence="11 18" id="KW-1133">Transmembrane helix</keyword>
<feature type="binding site" description="axial binding residue" evidence="17">
    <location>
        <position position="179"/>
    </location>
    <ligand>
        <name>heme b</name>
        <dbReference type="ChEBI" id="CHEBI:60344"/>
        <label>b562</label>
    </ligand>
    <ligandPart>
        <name>Fe</name>
        <dbReference type="ChEBI" id="CHEBI:18248"/>
    </ligandPart>
</feature>
<proteinExistence type="inferred from homology"/>
<dbReference type="GO" id="GO:0006122">
    <property type="term" value="P:mitochondrial electron transport, ubiquinol to cytochrome c"/>
    <property type="evidence" value="ECO:0007669"/>
    <property type="project" value="TreeGrafter"/>
</dbReference>
<feature type="transmembrane region" description="Helical" evidence="18">
    <location>
        <begin position="7"/>
        <end position="28"/>
    </location>
</feature>
<sequence length="362" mass="41403">MLKAHPFGKIFSSGVIFLPSPMNISYFWNWGSVLGLLLLWQILSGLLLAGHYTASIDMAFESIDHIMRDVNWGWLIRVVHLNGASFFFLALFIHIGRGLYYGSFFLQETWNLGVIIFLLSMATAFMGYVLPWGQMSFWGATVITNLLSAVPMIGNSLVLFVWGGFAVGAPTLSRFFMLHFCLPFILTGLVILHLFFLHQTGSNNPLGFKSCMNSVSFHWFFTSKDMWFFWLFFLLSEVFIFLFPFLLGDPENFILANPMMTPTHIVPEWYFLFAYAILRAIPNKLLGVVFLLLSVIILFVPSLLNPLRGQLTFNVKGQFMFFSFLSVFFLLTWLGGKVVEEPFITLGQFFLILYFLLFGLLS</sequence>
<feature type="transmembrane region" description="Helical" evidence="18">
    <location>
        <begin position="74"/>
        <end position="95"/>
    </location>
</feature>
<evidence type="ECO:0000256" key="6">
    <source>
        <dbReference type="ARBA" id="ARBA00022660"/>
    </source>
</evidence>
<reference evidence="21" key="1">
    <citation type="journal article" date="2017" name="Sci. Rep.">
        <title>The mitochondrial genomes of the acoelomorph worms Paratomella rubra, Isodiametra pulchra and Archaphanostoma ylvae.</title>
        <authorList>
            <person name="Robertson H.E."/>
            <person name="Lapraz F."/>
            <person name="Egger B."/>
            <person name="Telford M.J."/>
            <person name="Schiffer P.H."/>
        </authorList>
    </citation>
    <scope>NUCLEOTIDE SEQUENCE</scope>
</reference>
<feature type="domain" description="Cytochrome b/b6 C-terminal region profile" evidence="20">
    <location>
        <begin position="207"/>
        <end position="362"/>
    </location>
</feature>
<dbReference type="Gene3D" id="1.20.810.10">
    <property type="entry name" value="Cytochrome Bc1 Complex, Chain C"/>
    <property type="match status" value="1"/>
</dbReference>
<dbReference type="SUPFAM" id="SSF81342">
    <property type="entry name" value="Transmembrane di-heme cytochromes"/>
    <property type="match status" value="1"/>
</dbReference>
<dbReference type="PROSITE" id="PS51002">
    <property type="entry name" value="CYTB_NTER"/>
    <property type="match status" value="1"/>
</dbReference>
<geneLocation type="mitochondrion" evidence="21"/>
<comment type="cofactor">
    <cofactor evidence="18">
        <name>heme b</name>
        <dbReference type="ChEBI" id="CHEBI:60344"/>
    </cofactor>
    <text evidence="18">Binds 2 heme groups non-covalently.</text>
</comment>
<evidence type="ECO:0000256" key="10">
    <source>
        <dbReference type="ARBA" id="ARBA00022982"/>
    </source>
</evidence>
<accession>A0A1X9WDA7</accession>
<evidence type="ECO:0000256" key="5">
    <source>
        <dbReference type="ARBA" id="ARBA00022617"/>
    </source>
</evidence>
<evidence type="ECO:0000256" key="1">
    <source>
        <dbReference type="ARBA" id="ARBA00002566"/>
    </source>
</evidence>
<keyword evidence="8 17" id="KW-0479">Metal-binding</keyword>
<dbReference type="InterPro" id="IPR027387">
    <property type="entry name" value="Cytb/b6-like_sf"/>
</dbReference>
<keyword evidence="13" id="KW-0830">Ubiquinone</keyword>
<dbReference type="Pfam" id="PF00033">
    <property type="entry name" value="Cytochrome_B"/>
    <property type="match status" value="1"/>
</dbReference>
<feature type="binding site" description="axial binding residue" evidence="17">
    <location>
        <position position="193"/>
    </location>
    <ligand>
        <name>heme b</name>
        <dbReference type="ChEBI" id="CHEBI:60344"/>
        <label>b566</label>
    </ligand>
    <ligandPart>
        <name>Fe</name>
        <dbReference type="ChEBI" id="CHEBI:18248"/>
    </ligandPart>
</feature>
<keyword evidence="4 18" id="KW-0813">Transport</keyword>
<evidence type="ECO:0000256" key="4">
    <source>
        <dbReference type="ARBA" id="ARBA00022448"/>
    </source>
</evidence>
<comment type="similarity">
    <text evidence="18">Belongs to the cytochrome b family.</text>
</comment>
<organism evidence="21">
    <name type="scientific">Isodiametra pulchra</name>
    <name type="common">Acoelomorph flatworm</name>
    <name type="synonym">Convoluta pulchra</name>
    <dbReference type="NCBI Taxonomy" id="504439"/>
    <lineage>
        <taxon>Eukaryota</taxon>
        <taxon>Metazoa</taxon>
        <taxon>Xenacoelomorpha</taxon>
        <taxon>Acoelomorpha</taxon>
        <taxon>Acoela</taxon>
        <taxon>Isodiametridae</taxon>
        <taxon>Isodiametra</taxon>
    </lineage>
</organism>
<keyword evidence="9" id="KW-0999">Mitochondrion inner membrane</keyword>
<dbReference type="GO" id="GO:0005743">
    <property type="term" value="C:mitochondrial inner membrane"/>
    <property type="evidence" value="ECO:0007669"/>
    <property type="project" value="UniProtKB-SubCell"/>
</dbReference>
<evidence type="ECO:0000256" key="18">
    <source>
        <dbReference type="RuleBase" id="RU362117"/>
    </source>
</evidence>
<feature type="transmembrane region" description="Helical" evidence="18">
    <location>
        <begin position="34"/>
        <end position="54"/>
    </location>
</feature>
<feature type="transmembrane region" description="Helical" evidence="18">
    <location>
        <begin position="142"/>
        <end position="163"/>
    </location>
</feature>
<feature type="transmembrane region" description="Helical" evidence="18">
    <location>
        <begin position="110"/>
        <end position="130"/>
    </location>
</feature>
<evidence type="ECO:0000313" key="21">
    <source>
        <dbReference type="EMBL" id="ARS00911.1"/>
    </source>
</evidence>
<dbReference type="InterPro" id="IPR048259">
    <property type="entry name" value="Cytochrome_b_N_euk/bac"/>
</dbReference>
<evidence type="ECO:0000256" key="7">
    <source>
        <dbReference type="ARBA" id="ARBA00022692"/>
    </source>
</evidence>
<feature type="binding site" evidence="16">
    <location>
        <position position="198"/>
    </location>
    <ligand>
        <name>a ubiquinone</name>
        <dbReference type="ChEBI" id="CHEBI:16389"/>
    </ligand>
</feature>
<gene>
    <name evidence="21" type="primary">cytb</name>
</gene>
<dbReference type="GO" id="GO:0008121">
    <property type="term" value="F:quinol-cytochrome-c reductase activity"/>
    <property type="evidence" value="ECO:0007669"/>
    <property type="project" value="InterPro"/>
</dbReference>
<dbReference type="GO" id="GO:0016491">
    <property type="term" value="F:oxidoreductase activity"/>
    <property type="evidence" value="ECO:0007669"/>
    <property type="project" value="UniProtKB-UniRule"/>
</dbReference>
<dbReference type="CDD" id="cd00290">
    <property type="entry name" value="cytochrome_b_C"/>
    <property type="match status" value="1"/>
</dbReference>
<keyword evidence="15 18" id="KW-0472">Membrane</keyword>
<comment type="function">
    <text evidence="1 18">Component of the ubiquinol-cytochrome c reductase complex (complex III or cytochrome b-c1 complex) that is part of the mitochondrial respiratory chain. The b-c1 complex mediates electron transfer from ubiquinol to cytochrome c. Contributes to the generation of a proton gradient across the mitochondrial membrane that is then used for ATP synthesis.</text>
</comment>
<dbReference type="PIRSF" id="PIRSF038885">
    <property type="entry name" value="COB"/>
    <property type="match status" value="1"/>
</dbReference>
<feature type="binding site" description="axial binding residue" evidence="17">
    <location>
        <position position="94"/>
    </location>
    <ligand>
        <name>heme b</name>
        <dbReference type="ChEBI" id="CHEBI:60344"/>
        <label>b566</label>
    </ligand>
    <ligandPart>
        <name>Fe</name>
        <dbReference type="ChEBI" id="CHEBI:18248"/>
    </ligandPart>
</feature>
<feature type="transmembrane region" description="Helical" evidence="18">
    <location>
        <begin position="259"/>
        <end position="278"/>
    </location>
</feature>
<feature type="domain" description="Cytochrome b/b6 N-terminal region profile" evidence="19">
    <location>
        <begin position="1"/>
        <end position="206"/>
    </location>
</feature>
<evidence type="ECO:0000256" key="11">
    <source>
        <dbReference type="ARBA" id="ARBA00022989"/>
    </source>
</evidence>
<evidence type="ECO:0000256" key="12">
    <source>
        <dbReference type="ARBA" id="ARBA00023004"/>
    </source>
</evidence>
<evidence type="ECO:0000259" key="19">
    <source>
        <dbReference type="PROSITE" id="PS51002"/>
    </source>
</evidence>
<dbReference type="InterPro" id="IPR030689">
    <property type="entry name" value="Cytochrome_b"/>
</dbReference>
<evidence type="ECO:0000256" key="9">
    <source>
        <dbReference type="ARBA" id="ARBA00022792"/>
    </source>
</evidence>
<dbReference type="EMBL" id="KY825224">
    <property type="protein sequence ID" value="ARS00911.1"/>
    <property type="molecule type" value="Genomic_DNA"/>
</dbReference>
<evidence type="ECO:0000259" key="20">
    <source>
        <dbReference type="PROSITE" id="PS51003"/>
    </source>
</evidence>
<feature type="transmembrane region" description="Helical" evidence="18">
    <location>
        <begin position="343"/>
        <end position="361"/>
    </location>
</feature>
<keyword evidence="14 18" id="KW-0496">Mitochondrion</keyword>
<dbReference type="GO" id="GO:0045275">
    <property type="term" value="C:respiratory chain complex III"/>
    <property type="evidence" value="ECO:0007669"/>
    <property type="project" value="InterPro"/>
</dbReference>
<dbReference type="InterPro" id="IPR005797">
    <property type="entry name" value="Cyt_b/b6_N"/>
</dbReference>
<evidence type="ECO:0000256" key="16">
    <source>
        <dbReference type="PIRSR" id="PIRSR038885-1"/>
    </source>
</evidence>
<dbReference type="InterPro" id="IPR016174">
    <property type="entry name" value="Di-haem_cyt_TM"/>
</dbReference>
<feature type="transmembrane region" description="Helical" evidence="18">
    <location>
        <begin position="285"/>
        <end position="304"/>
    </location>
</feature>